<protein>
    <submittedName>
        <fullName evidence="2">Uncharacterized protein</fullName>
    </submittedName>
</protein>
<feature type="compositionally biased region" description="Pro residues" evidence="1">
    <location>
        <begin position="100"/>
        <end position="109"/>
    </location>
</feature>
<sequence>MERTPGEIEDILRRRNYKRDCFSSQQCELLEAFCHHPESAWARGLQEGLGLSPEIPEGERLQRQAPLPSAARHAPTVSGSQPRQPTAQPSAEAPAFQPLTHPPVVPPAAYPAKQSHQRQGRLTSAATPSYTEISAAQLPAQPSSAADPPQSLLPLSVASVKRSGTDLQPGRTIKSRRIEDCPDNTKGLLKYPDVKEIRFSIKRAEAILWPTDTKSVQVRGWMSVVHLYLNAEAGKSAMTLLKRFAAIAWIKFYESMGTPPNLVIPNGFAGDIKRRLKSLSRLGRACFRIDAGAPWTSLLLAENIDLWGNRALSPQQEQLLQSRKEWLRKDVRFQQLQHAVQPHLEKIWDKLAEEHGWCHTTTPPALTGSTESSRICNKAGDGEGGTPTVLGAIKNNTDACILLKLWSFLGSEPVRGGALSRAITLQRRWNADGELELLQPTQVGIDPTIWSCLSNPDRQQLALQSLLSAGLLHSANQDPTAYSLGNDTRDRIHEDLSPTEQEFWRLQSLLIVSYGFPRPYIDTELNAQKGLSIVSEAHNLAQGEHLEESNKTLEKWKAMNTQSVSRLELIVAMHWNDKMGTNLKWQGDFSKAEGYLCRAYKDVKCVGMSSRSRPEIACELAGVRTELGQVDAAREVIEEELQQARITEHARSNLHLCLAETFMREEVDATTPVPKLLDWAERFALLAQPTLKVSHFRKKQLLARIAHRRGDWGVAVKAWTSALRFFQEHFPRGVSHGGFTMRAILLSMEKVLNHEQPRNEKLIEDTRAHIQTLNESSTPNGCRYYVTGLGSYWLAALEKEGFTESMSNRKDCISSSHL</sequence>
<feature type="compositionally biased region" description="Polar residues" evidence="1">
    <location>
        <begin position="77"/>
        <end position="89"/>
    </location>
</feature>
<dbReference type="AlphaFoldDB" id="A0AAJ0G9D2"/>
<dbReference type="InterPro" id="IPR011990">
    <property type="entry name" value="TPR-like_helical_dom_sf"/>
</dbReference>
<dbReference type="Proteomes" id="UP001271007">
    <property type="component" value="Unassembled WGS sequence"/>
</dbReference>
<dbReference type="Gene3D" id="1.25.40.10">
    <property type="entry name" value="Tetratricopeptide repeat domain"/>
    <property type="match status" value="1"/>
</dbReference>
<name>A0AAJ0G9D2_9PEZI</name>
<evidence type="ECO:0000313" key="3">
    <source>
        <dbReference type="Proteomes" id="UP001271007"/>
    </source>
</evidence>
<evidence type="ECO:0000256" key="1">
    <source>
        <dbReference type="SAM" id="MobiDB-lite"/>
    </source>
</evidence>
<comment type="caution">
    <text evidence="2">The sequence shown here is derived from an EMBL/GenBank/DDBJ whole genome shotgun (WGS) entry which is preliminary data.</text>
</comment>
<evidence type="ECO:0000313" key="2">
    <source>
        <dbReference type="EMBL" id="KAK3046091.1"/>
    </source>
</evidence>
<proteinExistence type="predicted"/>
<gene>
    <name evidence="2" type="ORF">LTR09_012384</name>
</gene>
<accession>A0AAJ0G9D2</accession>
<reference evidence="2" key="1">
    <citation type="submission" date="2023-04" db="EMBL/GenBank/DDBJ databases">
        <title>Black Yeasts Isolated from many extreme environments.</title>
        <authorList>
            <person name="Coleine C."/>
            <person name="Stajich J.E."/>
            <person name="Selbmann L."/>
        </authorList>
    </citation>
    <scope>NUCLEOTIDE SEQUENCE</scope>
    <source>
        <strain evidence="2">CCFEE 5312</strain>
    </source>
</reference>
<organism evidence="2 3">
    <name type="scientific">Extremus antarcticus</name>
    <dbReference type="NCBI Taxonomy" id="702011"/>
    <lineage>
        <taxon>Eukaryota</taxon>
        <taxon>Fungi</taxon>
        <taxon>Dikarya</taxon>
        <taxon>Ascomycota</taxon>
        <taxon>Pezizomycotina</taxon>
        <taxon>Dothideomycetes</taxon>
        <taxon>Dothideomycetidae</taxon>
        <taxon>Mycosphaerellales</taxon>
        <taxon>Extremaceae</taxon>
        <taxon>Extremus</taxon>
    </lineage>
</organism>
<keyword evidence="3" id="KW-1185">Reference proteome</keyword>
<dbReference type="EMBL" id="JAWDJX010000115">
    <property type="protein sequence ID" value="KAK3046091.1"/>
    <property type="molecule type" value="Genomic_DNA"/>
</dbReference>
<feature type="region of interest" description="Disordered" evidence="1">
    <location>
        <begin position="59"/>
        <end position="125"/>
    </location>
</feature>